<name>A0A6J5QJZ2_9CAUD</name>
<sequence length="67" mass="7896">MIDPIEKSLRQWHYPNCRINNSNNTHDSCAHRMGEQIQLMHLEYKILAGKYRDQSAEITRLERLGNG</sequence>
<proteinExistence type="predicted"/>
<protein>
    <submittedName>
        <fullName evidence="1">Uncharacterized protein</fullName>
    </submittedName>
</protein>
<organism evidence="1">
    <name type="scientific">uncultured Caudovirales phage</name>
    <dbReference type="NCBI Taxonomy" id="2100421"/>
    <lineage>
        <taxon>Viruses</taxon>
        <taxon>Duplodnaviria</taxon>
        <taxon>Heunggongvirae</taxon>
        <taxon>Uroviricota</taxon>
        <taxon>Caudoviricetes</taxon>
        <taxon>Peduoviridae</taxon>
        <taxon>Maltschvirus</taxon>
        <taxon>Maltschvirus maltsch</taxon>
    </lineage>
</organism>
<evidence type="ECO:0000313" key="1">
    <source>
        <dbReference type="EMBL" id="CAB4179944.1"/>
    </source>
</evidence>
<reference evidence="1" key="1">
    <citation type="submission" date="2020-05" db="EMBL/GenBank/DDBJ databases">
        <authorList>
            <person name="Chiriac C."/>
            <person name="Salcher M."/>
            <person name="Ghai R."/>
            <person name="Kavagutti S V."/>
        </authorList>
    </citation>
    <scope>NUCLEOTIDE SEQUENCE</scope>
</reference>
<dbReference type="EMBL" id="LR796989">
    <property type="protein sequence ID" value="CAB4179944.1"/>
    <property type="molecule type" value="Genomic_DNA"/>
</dbReference>
<gene>
    <name evidence="1" type="ORF">UFOVP1054_3</name>
</gene>
<accession>A0A6J5QJZ2</accession>